<dbReference type="EMBL" id="LCHW01000001">
    <property type="protein sequence ID" value="KKT43618.1"/>
    <property type="molecule type" value="Genomic_DNA"/>
</dbReference>
<sequence length="150" mass="15721">MTKQQFKKYFPIIVIIGIISAGSFYAGMRYERGGSDRLAQNNGMLLAPAERQARMASGGLNGAQRNVGARTNGGGLVAGEIIAKDATSITVKLRDGGSKIVFLSNTTSVMKSTNGSTEDLVIGAQVTTTGTTNTDGSITAQSVQLRTDMQ</sequence>
<evidence type="ECO:0000313" key="2">
    <source>
        <dbReference type="Proteomes" id="UP000034051"/>
    </source>
</evidence>
<dbReference type="Proteomes" id="UP000034051">
    <property type="component" value="Unassembled WGS sequence"/>
</dbReference>
<gene>
    <name evidence="1" type="ORF">UW32_C0001G0210</name>
</gene>
<organism evidence="1 2">
    <name type="scientific">Candidatus Wolfebacteria bacterium GW2011_GWE2_44_13</name>
    <dbReference type="NCBI Taxonomy" id="1619017"/>
    <lineage>
        <taxon>Bacteria</taxon>
        <taxon>Candidatus Wolfeibacteriota</taxon>
    </lineage>
</organism>
<comment type="caution">
    <text evidence="1">The sequence shown here is derived from an EMBL/GenBank/DDBJ whole genome shotgun (WGS) entry which is preliminary data.</text>
</comment>
<protein>
    <recommendedName>
        <fullName evidence="3">DUF5666 domain-containing protein</fullName>
    </recommendedName>
</protein>
<proteinExistence type="predicted"/>
<dbReference type="AlphaFoldDB" id="A0A0G1HAS7"/>
<name>A0A0G1HAS7_9BACT</name>
<evidence type="ECO:0000313" key="1">
    <source>
        <dbReference type="EMBL" id="KKT43618.1"/>
    </source>
</evidence>
<reference evidence="1 2" key="1">
    <citation type="journal article" date="2015" name="Nature">
        <title>rRNA introns, odd ribosomes, and small enigmatic genomes across a large radiation of phyla.</title>
        <authorList>
            <person name="Brown C.T."/>
            <person name="Hug L.A."/>
            <person name="Thomas B.C."/>
            <person name="Sharon I."/>
            <person name="Castelle C.J."/>
            <person name="Singh A."/>
            <person name="Wilkins M.J."/>
            <person name="Williams K.H."/>
            <person name="Banfield J.F."/>
        </authorList>
    </citation>
    <scope>NUCLEOTIDE SEQUENCE [LARGE SCALE GENOMIC DNA]</scope>
</reference>
<accession>A0A0G1HAS7</accession>
<evidence type="ECO:0008006" key="3">
    <source>
        <dbReference type="Google" id="ProtNLM"/>
    </source>
</evidence>